<protein>
    <submittedName>
        <fullName evidence="1">Uncharacterized protein</fullName>
    </submittedName>
</protein>
<dbReference type="AlphaFoldDB" id="A0AAP0HTB1"/>
<dbReference type="Proteomes" id="UP001417504">
    <property type="component" value="Unassembled WGS sequence"/>
</dbReference>
<accession>A0AAP0HTB1</accession>
<evidence type="ECO:0000313" key="2">
    <source>
        <dbReference type="Proteomes" id="UP001417504"/>
    </source>
</evidence>
<organism evidence="1 2">
    <name type="scientific">Stephania japonica</name>
    <dbReference type="NCBI Taxonomy" id="461633"/>
    <lineage>
        <taxon>Eukaryota</taxon>
        <taxon>Viridiplantae</taxon>
        <taxon>Streptophyta</taxon>
        <taxon>Embryophyta</taxon>
        <taxon>Tracheophyta</taxon>
        <taxon>Spermatophyta</taxon>
        <taxon>Magnoliopsida</taxon>
        <taxon>Ranunculales</taxon>
        <taxon>Menispermaceae</taxon>
        <taxon>Menispermoideae</taxon>
        <taxon>Cissampelideae</taxon>
        <taxon>Stephania</taxon>
    </lineage>
</organism>
<keyword evidence="2" id="KW-1185">Reference proteome</keyword>
<evidence type="ECO:0000313" key="1">
    <source>
        <dbReference type="EMBL" id="KAK9097259.1"/>
    </source>
</evidence>
<gene>
    <name evidence="1" type="ORF">Sjap_022756</name>
</gene>
<reference evidence="1 2" key="1">
    <citation type="submission" date="2024-01" db="EMBL/GenBank/DDBJ databases">
        <title>Genome assemblies of Stephania.</title>
        <authorList>
            <person name="Yang L."/>
        </authorList>
    </citation>
    <scope>NUCLEOTIDE SEQUENCE [LARGE SCALE GENOMIC DNA]</scope>
    <source>
        <strain evidence="1">QJT</strain>
        <tissue evidence="1">Leaf</tissue>
    </source>
</reference>
<name>A0AAP0HTB1_9MAGN</name>
<proteinExistence type="predicted"/>
<sequence>MKESNLLYQHLGACFRPYRDLFNRQTKFSFPCSSNPSVGAYKSLLQDLHEEKFVLISICSRCRSKVAHIARTTRTVVSRTTGENISLKSMPSF</sequence>
<comment type="caution">
    <text evidence="1">The sequence shown here is derived from an EMBL/GenBank/DDBJ whole genome shotgun (WGS) entry which is preliminary data.</text>
</comment>
<dbReference type="EMBL" id="JBBNAE010000009">
    <property type="protein sequence ID" value="KAK9097259.1"/>
    <property type="molecule type" value="Genomic_DNA"/>
</dbReference>